<dbReference type="InterPro" id="IPR013249">
    <property type="entry name" value="RNA_pol_sigma70_r4_t2"/>
</dbReference>
<keyword evidence="2" id="KW-0805">Transcription regulation</keyword>
<dbReference type="CDD" id="cd06171">
    <property type="entry name" value="Sigma70_r4"/>
    <property type="match status" value="1"/>
</dbReference>
<keyword evidence="4" id="KW-0238">DNA-binding</keyword>
<dbReference type="Pfam" id="PF04542">
    <property type="entry name" value="Sigma70_r2"/>
    <property type="match status" value="1"/>
</dbReference>
<dbReference type="Proteomes" id="UP000253868">
    <property type="component" value="Chromosome"/>
</dbReference>
<dbReference type="PANTHER" id="PTHR43133">
    <property type="entry name" value="RNA POLYMERASE ECF-TYPE SIGMA FACTO"/>
    <property type="match status" value="1"/>
</dbReference>
<evidence type="ECO:0000256" key="5">
    <source>
        <dbReference type="ARBA" id="ARBA00023163"/>
    </source>
</evidence>
<dbReference type="OrthoDB" id="5244716at2"/>
<evidence type="ECO:0000313" key="10">
    <source>
        <dbReference type="Proteomes" id="UP000253868"/>
    </source>
</evidence>
<evidence type="ECO:0000259" key="7">
    <source>
        <dbReference type="Pfam" id="PF04542"/>
    </source>
</evidence>
<protein>
    <submittedName>
        <fullName evidence="9">RNA polymerase subunit sigma-70</fullName>
    </submittedName>
</protein>
<dbReference type="InterPro" id="IPR036388">
    <property type="entry name" value="WH-like_DNA-bd_sf"/>
</dbReference>
<dbReference type="AlphaFoldDB" id="A0A345I2C9"/>
<evidence type="ECO:0000256" key="2">
    <source>
        <dbReference type="ARBA" id="ARBA00023015"/>
    </source>
</evidence>
<feature type="domain" description="RNA polymerase sigma-70 region 2" evidence="7">
    <location>
        <begin position="45"/>
        <end position="111"/>
    </location>
</feature>
<dbReference type="Gene3D" id="1.10.1740.10">
    <property type="match status" value="1"/>
</dbReference>
<dbReference type="SUPFAM" id="SSF88659">
    <property type="entry name" value="Sigma3 and sigma4 domains of RNA polymerase sigma factors"/>
    <property type="match status" value="1"/>
</dbReference>
<dbReference type="InterPro" id="IPR013325">
    <property type="entry name" value="RNA_pol_sigma_r2"/>
</dbReference>
<gene>
    <name evidence="9" type="ORF">DVK44_34850</name>
</gene>
<evidence type="ECO:0000313" key="9">
    <source>
        <dbReference type="EMBL" id="AXG83103.1"/>
    </source>
</evidence>
<organism evidence="9 10">
    <name type="scientific">Streptomyces paludis</name>
    <dbReference type="NCBI Taxonomy" id="2282738"/>
    <lineage>
        <taxon>Bacteria</taxon>
        <taxon>Bacillati</taxon>
        <taxon>Actinomycetota</taxon>
        <taxon>Actinomycetes</taxon>
        <taxon>Kitasatosporales</taxon>
        <taxon>Streptomycetaceae</taxon>
        <taxon>Streptomyces</taxon>
    </lineage>
</organism>
<evidence type="ECO:0000256" key="1">
    <source>
        <dbReference type="ARBA" id="ARBA00010641"/>
    </source>
</evidence>
<proteinExistence type="inferred from homology"/>
<feature type="domain" description="RNA polymerase sigma factor 70 region 4 type 2" evidence="8">
    <location>
        <begin position="142"/>
        <end position="193"/>
    </location>
</feature>
<dbReference type="NCBIfam" id="TIGR02937">
    <property type="entry name" value="sigma70-ECF"/>
    <property type="match status" value="1"/>
</dbReference>
<dbReference type="KEGG" id="spad:DVK44_34850"/>
<feature type="region of interest" description="Disordered" evidence="6">
    <location>
        <begin position="1"/>
        <end position="29"/>
    </location>
</feature>
<dbReference type="GO" id="GO:0006352">
    <property type="term" value="P:DNA-templated transcription initiation"/>
    <property type="evidence" value="ECO:0007669"/>
    <property type="project" value="InterPro"/>
</dbReference>
<evidence type="ECO:0000259" key="8">
    <source>
        <dbReference type="Pfam" id="PF08281"/>
    </source>
</evidence>
<evidence type="ECO:0000256" key="6">
    <source>
        <dbReference type="SAM" id="MobiDB-lite"/>
    </source>
</evidence>
<keyword evidence="10" id="KW-1185">Reference proteome</keyword>
<dbReference type="SUPFAM" id="SSF88946">
    <property type="entry name" value="Sigma2 domain of RNA polymerase sigma factors"/>
    <property type="match status" value="1"/>
</dbReference>
<dbReference type="Pfam" id="PF08281">
    <property type="entry name" value="Sigma70_r4_2"/>
    <property type="match status" value="1"/>
</dbReference>
<dbReference type="Gene3D" id="1.10.10.10">
    <property type="entry name" value="Winged helix-like DNA-binding domain superfamily/Winged helix DNA-binding domain"/>
    <property type="match status" value="1"/>
</dbReference>
<feature type="compositionally biased region" description="Basic and acidic residues" evidence="6">
    <location>
        <begin position="1"/>
        <end position="27"/>
    </location>
</feature>
<dbReference type="InterPro" id="IPR013324">
    <property type="entry name" value="RNA_pol_sigma_r3/r4-like"/>
</dbReference>
<reference evidence="10" key="1">
    <citation type="submission" date="2018-07" db="EMBL/GenBank/DDBJ databases">
        <authorList>
            <person name="Zhao J."/>
        </authorList>
    </citation>
    <scope>NUCLEOTIDE SEQUENCE [LARGE SCALE GENOMIC DNA]</scope>
    <source>
        <strain evidence="10">GSSD-12</strain>
    </source>
</reference>
<keyword evidence="5" id="KW-0804">Transcription</keyword>
<dbReference type="EMBL" id="CP031194">
    <property type="protein sequence ID" value="AXG83103.1"/>
    <property type="molecule type" value="Genomic_DNA"/>
</dbReference>
<sequence>MPARAPDREPEPDREREREREPDRSDDGLLAVRAGEGDEEAFETLVRRHGPVMLQLATRLLGSRTEAEDAVQDAFVNAWRKLPEFRGESAFRTWMYRIVTNRCLNQLRARRPAADLYSVPEPAAPEHQSSPARVAESHAATRALAGAMAGLSPEQRACWVLRELHGLSYEDIAETVGISLQAVRGRVFRARRYLTEAMSAWR</sequence>
<comment type="similarity">
    <text evidence="1">Belongs to the sigma-70 factor family. ECF subfamily.</text>
</comment>
<dbReference type="PANTHER" id="PTHR43133:SF8">
    <property type="entry name" value="RNA POLYMERASE SIGMA FACTOR HI_1459-RELATED"/>
    <property type="match status" value="1"/>
</dbReference>
<name>A0A345I2C9_9ACTN</name>
<dbReference type="InterPro" id="IPR039425">
    <property type="entry name" value="RNA_pol_sigma-70-like"/>
</dbReference>
<dbReference type="InterPro" id="IPR014284">
    <property type="entry name" value="RNA_pol_sigma-70_dom"/>
</dbReference>
<accession>A0A345I2C9</accession>
<dbReference type="InterPro" id="IPR007627">
    <property type="entry name" value="RNA_pol_sigma70_r2"/>
</dbReference>
<evidence type="ECO:0000256" key="3">
    <source>
        <dbReference type="ARBA" id="ARBA00023082"/>
    </source>
</evidence>
<keyword evidence="3" id="KW-0731">Sigma factor</keyword>
<dbReference type="GO" id="GO:0016987">
    <property type="term" value="F:sigma factor activity"/>
    <property type="evidence" value="ECO:0007669"/>
    <property type="project" value="UniProtKB-KW"/>
</dbReference>
<dbReference type="GO" id="GO:0003677">
    <property type="term" value="F:DNA binding"/>
    <property type="evidence" value="ECO:0007669"/>
    <property type="project" value="UniProtKB-KW"/>
</dbReference>
<evidence type="ECO:0000256" key="4">
    <source>
        <dbReference type="ARBA" id="ARBA00023125"/>
    </source>
</evidence>